<proteinExistence type="predicted"/>
<dbReference type="RefSeq" id="WP_184084738.1">
    <property type="nucleotide sequence ID" value="NZ_JACHIJ010000003.1"/>
</dbReference>
<feature type="compositionally biased region" description="Basic and acidic residues" evidence="1">
    <location>
        <begin position="1"/>
        <end position="10"/>
    </location>
</feature>
<feature type="region of interest" description="Disordered" evidence="1">
    <location>
        <begin position="1"/>
        <end position="24"/>
    </location>
</feature>
<dbReference type="Proteomes" id="UP000521227">
    <property type="component" value="Unassembled WGS sequence"/>
</dbReference>
<organism evidence="2 3">
    <name type="scientific">Afipia massiliensis</name>
    <dbReference type="NCBI Taxonomy" id="211460"/>
    <lineage>
        <taxon>Bacteria</taxon>
        <taxon>Pseudomonadati</taxon>
        <taxon>Pseudomonadota</taxon>
        <taxon>Alphaproteobacteria</taxon>
        <taxon>Hyphomicrobiales</taxon>
        <taxon>Nitrobacteraceae</taxon>
        <taxon>Afipia</taxon>
    </lineage>
</organism>
<comment type="caution">
    <text evidence="2">The sequence shown here is derived from an EMBL/GenBank/DDBJ whole genome shotgun (WGS) entry which is preliminary data.</text>
</comment>
<evidence type="ECO:0000313" key="2">
    <source>
        <dbReference type="EMBL" id="MBB5052243.1"/>
    </source>
</evidence>
<protein>
    <submittedName>
        <fullName evidence="2">Uncharacterized protein</fullName>
    </submittedName>
</protein>
<reference evidence="2 3" key="1">
    <citation type="submission" date="2020-08" db="EMBL/GenBank/DDBJ databases">
        <title>Genomic Encyclopedia of Type Strains, Phase IV (KMG-IV): sequencing the most valuable type-strain genomes for metagenomic binning, comparative biology and taxonomic classification.</title>
        <authorList>
            <person name="Goeker M."/>
        </authorList>
    </citation>
    <scope>NUCLEOTIDE SEQUENCE [LARGE SCALE GENOMIC DNA]</scope>
    <source>
        <strain evidence="2 3">DSM 17498</strain>
    </source>
</reference>
<dbReference type="AlphaFoldDB" id="A0A840MWF9"/>
<gene>
    <name evidence="2" type="ORF">HNQ36_002217</name>
</gene>
<evidence type="ECO:0000256" key="1">
    <source>
        <dbReference type="SAM" id="MobiDB-lite"/>
    </source>
</evidence>
<sequence>MSSRVDRSHDQASSVTKHLDTKKGAIVVVRMNSQNTEAVSGGSALSITP</sequence>
<evidence type="ECO:0000313" key="3">
    <source>
        <dbReference type="Proteomes" id="UP000521227"/>
    </source>
</evidence>
<accession>A0A840MWF9</accession>
<name>A0A840MWF9_9BRAD</name>
<dbReference type="EMBL" id="JACHIJ010000003">
    <property type="protein sequence ID" value="MBB5052243.1"/>
    <property type="molecule type" value="Genomic_DNA"/>
</dbReference>